<keyword evidence="4" id="KW-1185">Reference proteome</keyword>
<evidence type="ECO:0000313" key="3">
    <source>
        <dbReference type="EMBL" id="TMR17505.1"/>
    </source>
</evidence>
<keyword evidence="1 3" id="KW-0378">Hydrolase</keyword>
<dbReference type="PANTHER" id="PTHR48081:SF8">
    <property type="entry name" value="ALPHA_BETA HYDROLASE FOLD-3 DOMAIN-CONTAINING PROTEIN-RELATED"/>
    <property type="match status" value="1"/>
</dbReference>
<sequence>MALPRNLDPELRAAIEQIPFGATDLSLSMETLSGQRAHIHAMMASAPVPDTRVSIENLMVPGPEGAPDIRLRIYRPEAQGDGRPGLYWMHGGGTILGIPEMDDTMMIDFVEQLDVVVVSVEYRLSPEHPYPAPFDDSYAGLVWVAKNAAELGIDPGRLAVGGASAGGGLATAIAMLARDQGGPEVAFQLLVGPMLDDRNITPSSHEFAEAVVWTRENNLFSWSALLGDRAGTDDVPPYAAPARAADLSGMPSAFVDVAELEVFRDEALDYAQRLVQAGVSTELHLYPGAFHGFDQMLPGVAVSKRAHQARVTALKRAFGL</sequence>
<reference evidence="3 4" key="1">
    <citation type="submission" date="2019-05" db="EMBL/GenBank/DDBJ databases">
        <title>Draft genome sequence of Nonomuraea zeae DSM 100528.</title>
        <authorList>
            <person name="Saricaoglu S."/>
            <person name="Isik K."/>
        </authorList>
    </citation>
    <scope>NUCLEOTIDE SEQUENCE [LARGE SCALE GENOMIC DNA]</scope>
    <source>
        <strain evidence="3 4">DSM 100528</strain>
    </source>
</reference>
<dbReference type="InterPro" id="IPR050300">
    <property type="entry name" value="GDXG_lipolytic_enzyme"/>
</dbReference>
<evidence type="ECO:0000313" key="4">
    <source>
        <dbReference type="Proteomes" id="UP000306628"/>
    </source>
</evidence>
<dbReference type="GO" id="GO:0016787">
    <property type="term" value="F:hydrolase activity"/>
    <property type="evidence" value="ECO:0007669"/>
    <property type="project" value="UniProtKB-KW"/>
</dbReference>
<dbReference type="EMBL" id="VCKX01000355">
    <property type="protein sequence ID" value="TMR17505.1"/>
    <property type="molecule type" value="Genomic_DNA"/>
</dbReference>
<organism evidence="3 4">
    <name type="scientific">Nonomuraea zeae</name>
    <dbReference type="NCBI Taxonomy" id="1642303"/>
    <lineage>
        <taxon>Bacteria</taxon>
        <taxon>Bacillati</taxon>
        <taxon>Actinomycetota</taxon>
        <taxon>Actinomycetes</taxon>
        <taxon>Streptosporangiales</taxon>
        <taxon>Streptosporangiaceae</taxon>
        <taxon>Nonomuraea</taxon>
    </lineage>
</organism>
<name>A0A5S4FEW5_9ACTN</name>
<evidence type="ECO:0000256" key="1">
    <source>
        <dbReference type="ARBA" id="ARBA00022801"/>
    </source>
</evidence>
<dbReference type="AlphaFoldDB" id="A0A5S4FEW5"/>
<gene>
    <name evidence="3" type="ORF">ETD85_54255</name>
</gene>
<dbReference type="Pfam" id="PF07859">
    <property type="entry name" value="Abhydrolase_3"/>
    <property type="match status" value="1"/>
</dbReference>
<feature type="domain" description="Alpha/beta hydrolase fold-3" evidence="2">
    <location>
        <begin position="87"/>
        <end position="293"/>
    </location>
</feature>
<dbReference type="Proteomes" id="UP000306628">
    <property type="component" value="Unassembled WGS sequence"/>
</dbReference>
<evidence type="ECO:0000259" key="2">
    <source>
        <dbReference type="Pfam" id="PF07859"/>
    </source>
</evidence>
<dbReference type="InterPro" id="IPR013094">
    <property type="entry name" value="AB_hydrolase_3"/>
</dbReference>
<dbReference type="Gene3D" id="3.40.50.1820">
    <property type="entry name" value="alpha/beta hydrolase"/>
    <property type="match status" value="1"/>
</dbReference>
<dbReference type="RefSeq" id="WP_138697683.1">
    <property type="nucleotide sequence ID" value="NZ_JBHSAZ010000060.1"/>
</dbReference>
<proteinExistence type="predicted"/>
<dbReference type="PANTHER" id="PTHR48081">
    <property type="entry name" value="AB HYDROLASE SUPERFAMILY PROTEIN C4A8.06C"/>
    <property type="match status" value="1"/>
</dbReference>
<dbReference type="OrthoDB" id="3209779at2"/>
<protein>
    <submittedName>
        <fullName evidence="3">Alpha/beta hydrolase</fullName>
    </submittedName>
</protein>
<dbReference type="InterPro" id="IPR029058">
    <property type="entry name" value="AB_hydrolase_fold"/>
</dbReference>
<dbReference type="SUPFAM" id="SSF53474">
    <property type="entry name" value="alpha/beta-Hydrolases"/>
    <property type="match status" value="1"/>
</dbReference>
<comment type="caution">
    <text evidence="3">The sequence shown here is derived from an EMBL/GenBank/DDBJ whole genome shotgun (WGS) entry which is preliminary data.</text>
</comment>
<accession>A0A5S4FEW5</accession>